<proteinExistence type="predicted"/>
<evidence type="ECO:0000313" key="1">
    <source>
        <dbReference type="Proteomes" id="UP000095280"/>
    </source>
</evidence>
<keyword evidence="1" id="KW-1185">Reference proteome</keyword>
<sequence length="175" mass="18548">EYASQKRELSRLSEESAAAAAAAASVGELREENACLQHDLDALVRAVKSARSTGRLEFDRGKFLALDPESVFGGTGSTVDFLSSVPSTQAGAAPAAAGGEAALAELDTQAELAASRDRVRQMKKQVEERDAKIRELTTSLKALQATAAKTESDSTAAVRCLEEKLRRSAHDVSQN</sequence>
<dbReference type="WBParaSite" id="maker-uti_cns_0006968-snap-gene-0.5-mRNA-1">
    <property type="protein sequence ID" value="maker-uti_cns_0006968-snap-gene-0.5-mRNA-1"/>
    <property type="gene ID" value="maker-uti_cns_0006968-snap-gene-0.5"/>
</dbReference>
<accession>A0A1I8HMD0</accession>
<protein>
    <submittedName>
        <fullName evidence="2">GRIP domain-containing protein</fullName>
    </submittedName>
</protein>
<name>A0A1I8HMD0_9PLAT</name>
<reference evidence="2" key="1">
    <citation type="submission" date="2016-11" db="UniProtKB">
        <authorList>
            <consortium name="WormBaseParasite"/>
        </authorList>
    </citation>
    <scope>IDENTIFICATION</scope>
</reference>
<dbReference type="Proteomes" id="UP000095280">
    <property type="component" value="Unplaced"/>
</dbReference>
<evidence type="ECO:0000313" key="2">
    <source>
        <dbReference type="WBParaSite" id="maker-uti_cns_0006968-snap-gene-0.5-mRNA-1"/>
    </source>
</evidence>
<organism evidence="1 2">
    <name type="scientific">Macrostomum lignano</name>
    <dbReference type="NCBI Taxonomy" id="282301"/>
    <lineage>
        <taxon>Eukaryota</taxon>
        <taxon>Metazoa</taxon>
        <taxon>Spiralia</taxon>
        <taxon>Lophotrochozoa</taxon>
        <taxon>Platyhelminthes</taxon>
        <taxon>Rhabditophora</taxon>
        <taxon>Macrostomorpha</taxon>
        <taxon>Macrostomida</taxon>
        <taxon>Macrostomidae</taxon>
        <taxon>Macrostomum</taxon>
    </lineage>
</organism>
<dbReference type="AlphaFoldDB" id="A0A1I8HMD0"/>